<comment type="caution">
    <text evidence="2">The sequence shown here is derived from an EMBL/GenBank/DDBJ whole genome shotgun (WGS) entry which is preliminary data.</text>
</comment>
<reference evidence="2" key="1">
    <citation type="submission" date="2021-01" db="EMBL/GenBank/DDBJ databases">
        <title>Modified the classification status of verrucomicrobia.</title>
        <authorList>
            <person name="Feng X."/>
        </authorList>
    </citation>
    <scope>NUCLEOTIDE SEQUENCE</scope>
    <source>
        <strain evidence="2">5K15</strain>
    </source>
</reference>
<accession>A0AAE2SEL0</accession>
<keyword evidence="3" id="KW-1185">Reference proteome</keyword>
<evidence type="ECO:0000313" key="2">
    <source>
        <dbReference type="EMBL" id="MBK1856448.1"/>
    </source>
</evidence>
<evidence type="ECO:0000256" key="1">
    <source>
        <dbReference type="SAM" id="MobiDB-lite"/>
    </source>
</evidence>
<feature type="compositionally biased region" description="Low complexity" evidence="1">
    <location>
        <begin position="32"/>
        <end position="41"/>
    </location>
</feature>
<dbReference type="PROSITE" id="PS51257">
    <property type="entry name" value="PROKAR_LIPOPROTEIN"/>
    <property type="match status" value="1"/>
</dbReference>
<dbReference type="AlphaFoldDB" id="A0AAE2SEL0"/>
<gene>
    <name evidence="2" type="ORF">JIN83_15860</name>
</gene>
<dbReference type="RefSeq" id="WP_309491069.1">
    <property type="nucleotide sequence ID" value="NZ_JAENIG010000013.1"/>
</dbReference>
<feature type="compositionally biased region" description="Polar residues" evidence="1">
    <location>
        <begin position="44"/>
        <end position="59"/>
    </location>
</feature>
<sequence>MPVDLGRMKRKYILIPLAAGAVAFTACKDKTTTSSSSSSDSGAPASQTDTPTPAGQPIQASATAAERAAVMGFAKNLPKDLVSYEGVYNGRKAFEELLKTPIGEFILERMADEGVSLEDLAENEQMASQLAAYSEEYFMAYGKGTPETFKVGMQFLERAFFYGARTGIFAADAMVRENGDFNPESPKVFLDGPLKGAPKELIAMFDEAEIPVVYQGYKISDADSRDIAAGEMQDGISMLGMVEGASEAITIKRGDAEFSGYKVSGAKLVQLLEAEEDGMAQIEQMIDATDITAFKAALTKKDLVVVSGVIGDYVMIFVGQSEDDLVLVDQAEDSVCANEKMAFLDGFLDKDILIAGYSDSKLIDQGSSLSGIGYRLLSSLAKGAGQGLSEASSLGDTRDVEALLESLADQGEKLAALFTATDAGYVAFIEDGVKMESFGGPGAPALDLGETHSLAPLETGENTVMFANWTDNEDYNQKVMEYIDTLGETSYLVTKRIAALDIDDGDFRDFKQGVDMFDSKFRSDALELWKALRGDLANGLGAESALVMDVNGTFPKVPDVPKAILDNGKTPRLAYVSQVADRSKLQASWSRLNTSAENILKTISEMSGNEIPMQVPMSSEKNDLKTWFIPIPFQNDDFVASVSVSDELFFASTSKTFSEGLAERFKAGGGTERNGAWLHVDFKVLNKYANDWLTLVSDNAETAFPNESAREDFVENKPKIEKAIKALGTLEKLSVHTRSEGGRTRISAHLQAK</sequence>
<feature type="region of interest" description="Disordered" evidence="1">
    <location>
        <begin position="31"/>
        <end position="59"/>
    </location>
</feature>
<protein>
    <submittedName>
        <fullName evidence="2">Uncharacterized protein</fullName>
    </submittedName>
</protein>
<dbReference type="EMBL" id="JAENIG010000013">
    <property type="protein sequence ID" value="MBK1856448.1"/>
    <property type="molecule type" value="Genomic_DNA"/>
</dbReference>
<name>A0AAE2SEL0_9BACT</name>
<dbReference type="Proteomes" id="UP000634206">
    <property type="component" value="Unassembled WGS sequence"/>
</dbReference>
<proteinExistence type="predicted"/>
<organism evidence="2 3">
    <name type="scientific">Oceaniferula flava</name>
    <dbReference type="NCBI Taxonomy" id="2800421"/>
    <lineage>
        <taxon>Bacteria</taxon>
        <taxon>Pseudomonadati</taxon>
        <taxon>Verrucomicrobiota</taxon>
        <taxon>Verrucomicrobiia</taxon>
        <taxon>Verrucomicrobiales</taxon>
        <taxon>Verrucomicrobiaceae</taxon>
        <taxon>Oceaniferula</taxon>
    </lineage>
</organism>
<evidence type="ECO:0000313" key="3">
    <source>
        <dbReference type="Proteomes" id="UP000634206"/>
    </source>
</evidence>